<feature type="domain" description="ABC transporter" evidence="11">
    <location>
        <begin position="496"/>
        <end position="732"/>
    </location>
</feature>
<evidence type="ECO:0000256" key="4">
    <source>
        <dbReference type="ARBA" id="ARBA00022692"/>
    </source>
</evidence>
<dbReference type="RefSeq" id="WP_153092069.1">
    <property type="nucleotide sequence ID" value="NZ_VZAH01000005.1"/>
</dbReference>
<evidence type="ECO:0000256" key="1">
    <source>
        <dbReference type="ARBA" id="ARBA00004651"/>
    </source>
</evidence>
<evidence type="ECO:0000313" key="14">
    <source>
        <dbReference type="EMBL" id="MQP12913.1"/>
    </source>
</evidence>
<evidence type="ECO:0000259" key="11">
    <source>
        <dbReference type="PROSITE" id="PS50893"/>
    </source>
</evidence>
<dbReference type="AlphaFoldDB" id="A0A6G1VJJ0"/>
<dbReference type="GO" id="GO:0006508">
    <property type="term" value="P:proteolysis"/>
    <property type="evidence" value="ECO:0007669"/>
    <property type="project" value="InterPro"/>
</dbReference>
<keyword evidence="7" id="KW-0067">ATP-binding</keyword>
<keyword evidence="3" id="KW-1003">Cell membrane</keyword>
<dbReference type="Gene3D" id="1.20.1560.10">
    <property type="entry name" value="ABC transporter type 1, transmembrane domain"/>
    <property type="match status" value="1"/>
</dbReference>
<feature type="transmembrane region" description="Helical" evidence="10">
    <location>
        <begin position="180"/>
        <end position="201"/>
    </location>
</feature>
<organism evidence="14 15">
    <name type="scientific">Segatella copri</name>
    <dbReference type="NCBI Taxonomy" id="165179"/>
    <lineage>
        <taxon>Bacteria</taxon>
        <taxon>Pseudomonadati</taxon>
        <taxon>Bacteroidota</taxon>
        <taxon>Bacteroidia</taxon>
        <taxon>Bacteroidales</taxon>
        <taxon>Prevotellaceae</taxon>
        <taxon>Segatella</taxon>
    </lineage>
</organism>
<proteinExistence type="predicted"/>
<sequence length="738" mass="84594">MSFLKTFPHYQQLDEMDCGSTSLRMIAKYYGKEYSAEMLRQHCHITRNGVSMLGISEAAEYLGFRTLGVRITMEQLAHDASLPCILHWNQNHFVVCYKVKKYRSGRYRFYIADPASQKLCYTEEEFLHCWLSTKVHGQDCGMALLMIPGVNFGKHKEECESHKRNIKFFFKYLKPYQRQVGLLLLGMLLGSLLQLVFPFLTQALVDRGINGKNLGFVTLILIAQLVLFIAQLSVNFIRGWILLHVNTRIDIALISDFLVKLMKMPLHFFDTKKIGDLMQRIEDHSRIKSFLMGNSLGFIFSLANFVVFSVVLGYYSLLVLGVFLLGNTLYILWVAFFMKYRRELDYKRFSQSATERNKMIQLIQGMQDIKLNNCERQKRWEWERVQMRLFRISMRGLKIGQFQQSGSVFFSQTTNILITFIAARNVIMGNMTLGMMMSLTYIIGQLSAPINDFISFIQSVQDAKISLERLNEIHSQPDEDTDLDDKVTELPEDRTIRVEHVTFSYDGAERNYALNDVSLEIPERKVTAIVGESGCGKTTLIKLLQGFYQPNHGSIKVGNLPLTSINPHFWRSVTGSVMQESFIFSDTFAHNIALDSDSLDETRLYQAAKMANVDGFIRTLPLGYHTKIGMEGNGVSQGQRQRLLIARAIYKNPEYIFFDEATNALDTTNESEIMHHLYEFYHGRTVVVAAHRLSTVKNADQIVVIDQGKVVEVGNHESLTAKRGAYYNLVKNQLELGN</sequence>
<comment type="subcellular location">
    <subcellularLocation>
        <location evidence="1">Cell membrane</location>
        <topology evidence="1">Multi-pass membrane protein</topology>
    </subcellularLocation>
</comment>
<dbReference type="GO" id="GO:0005524">
    <property type="term" value="F:ATP binding"/>
    <property type="evidence" value="ECO:0007669"/>
    <property type="project" value="UniProtKB-KW"/>
</dbReference>
<protein>
    <submittedName>
        <fullName evidence="14">Peptidase domain-containing ABC transporter</fullName>
    </submittedName>
</protein>
<dbReference type="PROSITE" id="PS00211">
    <property type="entry name" value="ABC_TRANSPORTER_1"/>
    <property type="match status" value="1"/>
</dbReference>
<dbReference type="Gene3D" id="3.90.70.10">
    <property type="entry name" value="Cysteine proteinases"/>
    <property type="match status" value="1"/>
</dbReference>
<dbReference type="CDD" id="cd18571">
    <property type="entry name" value="ABC_6TM_peptidase_like"/>
    <property type="match status" value="1"/>
</dbReference>
<dbReference type="OrthoDB" id="9760358at2"/>
<dbReference type="GO" id="GO:0016887">
    <property type="term" value="F:ATP hydrolysis activity"/>
    <property type="evidence" value="ECO:0007669"/>
    <property type="project" value="InterPro"/>
</dbReference>
<dbReference type="InterPro" id="IPR011527">
    <property type="entry name" value="ABC1_TM_dom"/>
</dbReference>
<dbReference type="SUPFAM" id="SSF90123">
    <property type="entry name" value="ABC transporter transmembrane region"/>
    <property type="match status" value="1"/>
</dbReference>
<gene>
    <name evidence="14" type="ORF">F7D25_00425</name>
</gene>
<keyword evidence="5" id="KW-0547">Nucleotide-binding</keyword>
<reference evidence="14 15" key="1">
    <citation type="submission" date="2019-09" db="EMBL/GenBank/DDBJ databases">
        <title>Distinct polysaccharide growth profiles of human intestinal Prevotella copri isolates.</title>
        <authorList>
            <person name="Fehlner-Peach H."/>
            <person name="Magnabosco C."/>
            <person name="Raghavan V."/>
            <person name="Scher J.U."/>
            <person name="Tett A."/>
            <person name="Cox L.M."/>
            <person name="Gottsegen C."/>
            <person name="Watters A."/>
            <person name="Wiltshire- Gordon J.D."/>
            <person name="Segata N."/>
            <person name="Bonneau R."/>
            <person name="Littman D.R."/>
        </authorList>
    </citation>
    <scope>NUCLEOTIDE SEQUENCE [LARGE SCALE GENOMIC DNA]</scope>
    <source>
        <strain evidence="15">iAA917</strain>
    </source>
</reference>
<evidence type="ECO:0000256" key="10">
    <source>
        <dbReference type="SAM" id="Phobius"/>
    </source>
</evidence>
<feature type="transmembrane region" description="Helical" evidence="10">
    <location>
        <begin position="213"/>
        <end position="234"/>
    </location>
</feature>
<dbReference type="InterPro" id="IPR005074">
    <property type="entry name" value="Peptidase_C39"/>
</dbReference>
<dbReference type="InterPro" id="IPR003593">
    <property type="entry name" value="AAA+_ATPase"/>
</dbReference>
<dbReference type="Gene3D" id="3.40.50.300">
    <property type="entry name" value="P-loop containing nucleotide triphosphate hydrolases"/>
    <property type="match status" value="1"/>
</dbReference>
<dbReference type="PROSITE" id="PS50929">
    <property type="entry name" value="ABC_TM1F"/>
    <property type="match status" value="1"/>
</dbReference>
<feature type="domain" description="ABC transmembrane type-1" evidence="12">
    <location>
        <begin position="182"/>
        <end position="462"/>
    </location>
</feature>
<dbReference type="InterPro" id="IPR039421">
    <property type="entry name" value="Type_1_exporter"/>
</dbReference>
<dbReference type="InterPro" id="IPR003439">
    <property type="entry name" value="ABC_transporter-like_ATP-bd"/>
</dbReference>
<accession>A0A6G1VJJ0</accession>
<dbReference type="GO" id="GO:0015421">
    <property type="term" value="F:ABC-type oligopeptide transporter activity"/>
    <property type="evidence" value="ECO:0007669"/>
    <property type="project" value="TreeGrafter"/>
</dbReference>
<dbReference type="CDD" id="cd02418">
    <property type="entry name" value="Peptidase_C39B"/>
    <property type="match status" value="1"/>
</dbReference>
<dbReference type="Proteomes" id="UP000477980">
    <property type="component" value="Unassembled WGS sequence"/>
</dbReference>
<dbReference type="PROSITE" id="PS50893">
    <property type="entry name" value="ABC_TRANSPORTER_2"/>
    <property type="match status" value="1"/>
</dbReference>
<dbReference type="FunFam" id="3.40.50.300:FF:000299">
    <property type="entry name" value="ABC transporter ATP-binding protein/permease"/>
    <property type="match status" value="1"/>
</dbReference>
<evidence type="ECO:0000256" key="8">
    <source>
        <dbReference type="ARBA" id="ARBA00022989"/>
    </source>
</evidence>
<feature type="transmembrane region" description="Helical" evidence="10">
    <location>
        <begin position="317"/>
        <end position="338"/>
    </location>
</feature>
<evidence type="ECO:0000256" key="9">
    <source>
        <dbReference type="ARBA" id="ARBA00023136"/>
    </source>
</evidence>
<dbReference type="Pfam" id="PF00005">
    <property type="entry name" value="ABC_tran"/>
    <property type="match status" value="1"/>
</dbReference>
<dbReference type="Pfam" id="PF03412">
    <property type="entry name" value="Peptidase_C39"/>
    <property type="match status" value="1"/>
</dbReference>
<dbReference type="InterPro" id="IPR027417">
    <property type="entry name" value="P-loop_NTPase"/>
</dbReference>
<evidence type="ECO:0000256" key="2">
    <source>
        <dbReference type="ARBA" id="ARBA00022448"/>
    </source>
</evidence>
<comment type="caution">
    <text evidence="14">The sequence shown here is derived from an EMBL/GenBank/DDBJ whole genome shotgun (WGS) entry which is preliminary data.</text>
</comment>
<dbReference type="SUPFAM" id="SSF52540">
    <property type="entry name" value="P-loop containing nucleoside triphosphate hydrolases"/>
    <property type="match status" value="1"/>
</dbReference>
<dbReference type="PROSITE" id="PS50990">
    <property type="entry name" value="PEPTIDASE_C39"/>
    <property type="match status" value="1"/>
</dbReference>
<dbReference type="SMART" id="SM00382">
    <property type="entry name" value="AAA"/>
    <property type="match status" value="1"/>
</dbReference>
<dbReference type="PANTHER" id="PTHR43394:SF1">
    <property type="entry name" value="ATP-BINDING CASSETTE SUB-FAMILY B MEMBER 10, MITOCHONDRIAL"/>
    <property type="match status" value="1"/>
</dbReference>
<evidence type="ECO:0000313" key="15">
    <source>
        <dbReference type="Proteomes" id="UP000477980"/>
    </source>
</evidence>
<keyword evidence="4 10" id="KW-0812">Transmembrane</keyword>
<evidence type="ECO:0000256" key="3">
    <source>
        <dbReference type="ARBA" id="ARBA00022475"/>
    </source>
</evidence>
<dbReference type="PANTHER" id="PTHR43394">
    <property type="entry name" value="ATP-DEPENDENT PERMEASE MDL1, MITOCHONDRIAL"/>
    <property type="match status" value="1"/>
</dbReference>
<keyword evidence="2" id="KW-0813">Transport</keyword>
<feature type="domain" description="Peptidase C39" evidence="13">
    <location>
        <begin position="12"/>
        <end position="137"/>
    </location>
</feature>
<keyword evidence="9 10" id="KW-0472">Membrane</keyword>
<evidence type="ECO:0000259" key="12">
    <source>
        <dbReference type="PROSITE" id="PS50929"/>
    </source>
</evidence>
<evidence type="ECO:0000256" key="7">
    <source>
        <dbReference type="ARBA" id="ARBA00022840"/>
    </source>
</evidence>
<dbReference type="InterPro" id="IPR017871">
    <property type="entry name" value="ABC_transporter-like_CS"/>
</dbReference>
<dbReference type="Pfam" id="PF00664">
    <property type="entry name" value="ABC_membrane"/>
    <property type="match status" value="1"/>
</dbReference>
<evidence type="ECO:0000259" key="13">
    <source>
        <dbReference type="PROSITE" id="PS50990"/>
    </source>
</evidence>
<keyword evidence="6" id="KW-0378">Hydrolase</keyword>
<feature type="transmembrane region" description="Helical" evidence="10">
    <location>
        <begin position="290"/>
        <end position="311"/>
    </location>
</feature>
<dbReference type="GO" id="GO:0005886">
    <property type="term" value="C:plasma membrane"/>
    <property type="evidence" value="ECO:0007669"/>
    <property type="project" value="UniProtKB-SubCell"/>
</dbReference>
<evidence type="ECO:0000256" key="5">
    <source>
        <dbReference type="ARBA" id="ARBA00022741"/>
    </source>
</evidence>
<dbReference type="GO" id="GO:0008233">
    <property type="term" value="F:peptidase activity"/>
    <property type="evidence" value="ECO:0007669"/>
    <property type="project" value="InterPro"/>
</dbReference>
<keyword evidence="8 10" id="KW-1133">Transmembrane helix</keyword>
<name>A0A6G1VJJ0_9BACT</name>
<dbReference type="InterPro" id="IPR036640">
    <property type="entry name" value="ABC1_TM_sf"/>
</dbReference>
<dbReference type="EMBL" id="VZAH01000005">
    <property type="protein sequence ID" value="MQP12913.1"/>
    <property type="molecule type" value="Genomic_DNA"/>
</dbReference>
<evidence type="ECO:0000256" key="6">
    <source>
        <dbReference type="ARBA" id="ARBA00022801"/>
    </source>
</evidence>